<dbReference type="SUPFAM" id="SSF56672">
    <property type="entry name" value="DNA/RNA polymerases"/>
    <property type="match status" value="1"/>
</dbReference>
<evidence type="ECO:0000313" key="2">
    <source>
        <dbReference type="Proteomes" id="UP000887565"/>
    </source>
</evidence>
<dbReference type="Proteomes" id="UP000887565">
    <property type="component" value="Unplaced"/>
</dbReference>
<dbReference type="InterPro" id="IPR043502">
    <property type="entry name" value="DNA/RNA_pol_sf"/>
</dbReference>
<feature type="domain" description="Reverse transcriptase/retrotransposon-derived protein RNase H-like" evidence="1">
    <location>
        <begin position="146"/>
        <end position="214"/>
    </location>
</feature>
<accession>A0A915HI17</accession>
<name>A0A915HI17_ROMCU</name>
<dbReference type="AlphaFoldDB" id="A0A915HI17"/>
<sequence length="215" mass="23836">MTATITDVIVQSLPTNNVTAEFPIETAIVNVRNGKCPLLFVNNTLNSIKLHPNQLIAVAKHALRHTETSINCQVPTAAADHDLTDHKPAALDKLLPCHTDQQKLDFALNKMTTKTYVTAPQKSKTIRVLRQNPDIFSLPNAQYTITDEHQATLEGIKKALTSLPFLPYTVYDGKAQFVIQINASTTAIQAIFYQENGNDQWVIAYNSHLLTDAET</sequence>
<proteinExistence type="predicted"/>
<evidence type="ECO:0000313" key="3">
    <source>
        <dbReference type="WBParaSite" id="nRc.2.0.1.t01240-RA"/>
    </source>
</evidence>
<protein>
    <submittedName>
        <fullName evidence="3">Reverse transcriptase/retrotransposon-derived protein RNase H-like domain-containing protein</fullName>
    </submittedName>
</protein>
<keyword evidence="2" id="KW-1185">Reference proteome</keyword>
<dbReference type="WBParaSite" id="nRc.2.0.1.t01240-RA">
    <property type="protein sequence ID" value="nRc.2.0.1.t01240-RA"/>
    <property type="gene ID" value="nRc.2.0.1.g01240"/>
</dbReference>
<dbReference type="Pfam" id="PF17919">
    <property type="entry name" value="RT_RNaseH_2"/>
    <property type="match status" value="1"/>
</dbReference>
<reference evidence="3" key="1">
    <citation type="submission" date="2022-11" db="UniProtKB">
        <authorList>
            <consortium name="WormBaseParasite"/>
        </authorList>
    </citation>
    <scope>IDENTIFICATION</scope>
</reference>
<dbReference type="InterPro" id="IPR041577">
    <property type="entry name" value="RT_RNaseH_2"/>
</dbReference>
<evidence type="ECO:0000259" key="1">
    <source>
        <dbReference type="Pfam" id="PF17919"/>
    </source>
</evidence>
<organism evidence="2 3">
    <name type="scientific">Romanomermis culicivorax</name>
    <name type="common">Nematode worm</name>
    <dbReference type="NCBI Taxonomy" id="13658"/>
    <lineage>
        <taxon>Eukaryota</taxon>
        <taxon>Metazoa</taxon>
        <taxon>Ecdysozoa</taxon>
        <taxon>Nematoda</taxon>
        <taxon>Enoplea</taxon>
        <taxon>Dorylaimia</taxon>
        <taxon>Mermithida</taxon>
        <taxon>Mermithoidea</taxon>
        <taxon>Mermithidae</taxon>
        <taxon>Romanomermis</taxon>
    </lineage>
</organism>